<dbReference type="PANTHER" id="PTHR47964:SF1">
    <property type="entry name" value="ATP-DEPENDENT DNA HELICASE HOMOLOG RECG, CHLOROPLASTIC"/>
    <property type="match status" value="1"/>
</dbReference>
<dbReference type="PROSITE" id="PS51192">
    <property type="entry name" value="HELICASE_ATP_BIND_1"/>
    <property type="match status" value="1"/>
</dbReference>
<evidence type="ECO:0000256" key="2">
    <source>
        <dbReference type="ARBA" id="ARBA00022763"/>
    </source>
</evidence>
<organism evidence="12 13">
    <name type="scientific">Actinomyces weissii</name>
    <dbReference type="NCBI Taxonomy" id="675090"/>
    <lineage>
        <taxon>Bacteria</taxon>
        <taxon>Bacillati</taxon>
        <taxon>Actinomycetota</taxon>
        <taxon>Actinomycetes</taxon>
        <taxon>Actinomycetales</taxon>
        <taxon>Actinomycetaceae</taxon>
        <taxon>Actinomyces</taxon>
    </lineage>
</organism>
<evidence type="ECO:0000256" key="1">
    <source>
        <dbReference type="ARBA" id="ARBA00022741"/>
    </source>
</evidence>
<dbReference type="SMART" id="SM00490">
    <property type="entry name" value="HELICc"/>
    <property type="match status" value="1"/>
</dbReference>
<dbReference type="Pfam" id="PF17191">
    <property type="entry name" value="RecG_wedge"/>
    <property type="match status" value="1"/>
</dbReference>
<dbReference type="InterPro" id="IPR027417">
    <property type="entry name" value="P-loop_NTPase"/>
</dbReference>
<keyword evidence="5" id="KW-0067">ATP-binding</keyword>
<dbReference type="SUPFAM" id="SSF50249">
    <property type="entry name" value="Nucleic acid-binding proteins"/>
    <property type="match status" value="1"/>
</dbReference>
<accession>A0A7T7MCK6</accession>
<evidence type="ECO:0000313" key="12">
    <source>
        <dbReference type="EMBL" id="QQM68387.1"/>
    </source>
</evidence>
<dbReference type="KEGG" id="awe:JG540_06625"/>
<evidence type="ECO:0000313" key="13">
    <source>
        <dbReference type="Proteomes" id="UP000595895"/>
    </source>
</evidence>
<sequence>MDKLVGPGTAKQLAALGLETGADLLRHLPRRYESWGELTDLRTLVEGEAATVQAQVLQASSRRTRSGRPPALLEAVITDGTTQMDVVLFGAAGMMRSYADRLPPGATVLVSGKVGLRLGRRQLTGARFQVLDDLDEAERQALLARPIPVYRATESLPSWRVGKAVRTVLDQLLPGDVPEPLPEQVRQDAGLVDALTAYRWAHTPVDEQQWRAARRRLRHEEAFVLQAALAQRRLQHQHSRAAVAWPVPAASGSLRADLDAALPYELTDSQQRVGQELAEALDSTTPMLRLLQGDVGSGKTVVALRAMLQVVGAGGQAALLAPTEVLAAQHAASLTSLLGPLAGSGMLGGAERATRVLLLTGSATAPQRRQVLADLASGEPVLVVGTHALLSQTVQMPRLGLVVVDEQHRFGVAQRDVLRERGGVLDPATGERAVPHLLVMTATPIPRTIAMTVFGDLEASVLEGLPAGRAPVSTHLVPWERQSWVARVWQRAAQEIAEGGRVYVVCPRIDAGDEPEDGGDEPLDGGAGLDGGGERDVGAGLLDGGGERDAGAGLLDGGGERDAGAGLLPGVSPAEAAAGGPGEGARPLASVTQWQELLAAEPALAGVGVGVLTGRMGAPEKATAMAAFASGQLPLLLATTVVEVGVDVPEATMMVVLDAERFGLSQLHQLRGRVGRGSRPGICMAVTGAQVGSPAYHRLRAFAATTDGFALAEADLELRSEGDVLGAAQSGRTSGLDLLRVRRDAALIARARQEATEVVSADPLLQGHRALAAAIAYRLDEESQAFLERV</sequence>
<dbReference type="PROSITE" id="PS51194">
    <property type="entry name" value="HELICASE_CTER"/>
    <property type="match status" value="1"/>
</dbReference>
<dbReference type="EMBL" id="CP066802">
    <property type="protein sequence ID" value="QQM68387.1"/>
    <property type="molecule type" value="Genomic_DNA"/>
</dbReference>
<keyword evidence="2" id="KW-0227">DNA damage</keyword>
<evidence type="ECO:0000256" key="5">
    <source>
        <dbReference type="ARBA" id="ARBA00022840"/>
    </source>
</evidence>
<dbReference type="InterPro" id="IPR047112">
    <property type="entry name" value="RecG/Mfd"/>
</dbReference>
<evidence type="ECO:0000256" key="4">
    <source>
        <dbReference type="ARBA" id="ARBA00022806"/>
    </source>
</evidence>
<dbReference type="InterPro" id="IPR045562">
    <property type="entry name" value="RecG_dom3_C"/>
</dbReference>
<dbReference type="InterPro" id="IPR012340">
    <property type="entry name" value="NA-bd_OB-fold"/>
</dbReference>
<dbReference type="Pfam" id="PF00271">
    <property type="entry name" value="Helicase_C"/>
    <property type="match status" value="1"/>
</dbReference>
<keyword evidence="13" id="KW-1185">Reference proteome</keyword>
<evidence type="ECO:0000256" key="8">
    <source>
        <dbReference type="ARBA" id="ARBA00049819"/>
    </source>
</evidence>
<dbReference type="Pfam" id="PF00270">
    <property type="entry name" value="DEAD"/>
    <property type="match status" value="1"/>
</dbReference>
<dbReference type="GO" id="GO:0006281">
    <property type="term" value="P:DNA repair"/>
    <property type="evidence" value="ECO:0007669"/>
    <property type="project" value="UniProtKB-KW"/>
</dbReference>
<dbReference type="InterPro" id="IPR011545">
    <property type="entry name" value="DEAD/DEAH_box_helicase_dom"/>
</dbReference>
<feature type="compositionally biased region" description="Low complexity" evidence="9">
    <location>
        <begin position="564"/>
        <end position="578"/>
    </location>
</feature>
<keyword evidence="7" id="KW-0234">DNA repair</keyword>
<feature type="compositionally biased region" description="Acidic residues" evidence="9">
    <location>
        <begin position="512"/>
        <end position="523"/>
    </location>
</feature>
<name>A0A7T7MCK6_9ACTO</name>
<evidence type="ECO:0000259" key="11">
    <source>
        <dbReference type="PROSITE" id="PS51194"/>
    </source>
</evidence>
<dbReference type="AlphaFoldDB" id="A0A7T7MCK6"/>
<keyword evidence="3" id="KW-0378">Hydrolase</keyword>
<feature type="domain" description="Helicase ATP-binding" evidence="10">
    <location>
        <begin position="280"/>
        <end position="462"/>
    </location>
</feature>
<dbReference type="SUPFAM" id="SSF52540">
    <property type="entry name" value="P-loop containing nucleoside triphosphate hydrolases"/>
    <property type="match status" value="2"/>
</dbReference>
<evidence type="ECO:0000256" key="3">
    <source>
        <dbReference type="ARBA" id="ARBA00022801"/>
    </source>
</evidence>
<dbReference type="InterPro" id="IPR001650">
    <property type="entry name" value="Helicase_C-like"/>
</dbReference>
<dbReference type="InterPro" id="IPR014001">
    <property type="entry name" value="Helicase_ATP-bd"/>
</dbReference>
<dbReference type="RefSeq" id="WP_200278197.1">
    <property type="nucleotide sequence ID" value="NZ_CP066802.1"/>
</dbReference>
<proteinExistence type="predicted"/>
<keyword evidence="1" id="KW-0547">Nucleotide-binding</keyword>
<dbReference type="PANTHER" id="PTHR47964">
    <property type="entry name" value="ATP-DEPENDENT DNA HELICASE HOMOLOG RECG, CHLOROPLASTIC"/>
    <property type="match status" value="1"/>
</dbReference>
<dbReference type="GO" id="GO:0003677">
    <property type="term" value="F:DNA binding"/>
    <property type="evidence" value="ECO:0007669"/>
    <property type="project" value="UniProtKB-KW"/>
</dbReference>
<evidence type="ECO:0000256" key="7">
    <source>
        <dbReference type="ARBA" id="ARBA00023204"/>
    </source>
</evidence>
<protein>
    <recommendedName>
        <fullName evidence="8">Probable DNA 3'-5' helicase RecG</fullName>
    </recommendedName>
</protein>
<dbReference type="Gene3D" id="2.40.50.140">
    <property type="entry name" value="Nucleic acid-binding proteins"/>
    <property type="match status" value="1"/>
</dbReference>
<dbReference type="Gene3D" id="3.40.50.300">
    <property type="entry name" value="P-loop containing nucleotide triphosphate hydrolases"/>
    <property type="match status" value="2"/>
</dbReference>
<keyword evidence="6" id="KW-0238">DNA-binding</keyword>
<dbReference type="GO" id="GO:0005524">
    <property type="term" value="F:ATP binding"/>
    <property type="evidence" value="ECO:0007669"/>
    <property type="project" value="UniProtKB-KW"/>
</dbReference>
<gene>
    <name evidence="12" type="ORF">JG540_06625</name>
</gene>
<evidence type="ECO:0000256" key="9">
    <source>
        <dbReference type="SAM" id="MobiDB-lite"/>
    </source>
</evidence>
<dbReference type="Pfam" id="PF19833">
    <property type="entry name" value="RecG_dom3_C"/>
    <property type="match status" value="1"/>
</dbReference>
<evidence type="ECO:0000256" key="6">
    <source>
        <dbReference type="ARBA" id="ARBA00023125"/>
    </source>
</evidence>
<dbReference type="SMART" id="SM00487">
    <property type="entry name" value="DEXDc"/>
    <property type="match status" value="1"/>
</dbReference>
<dbReference type="GO" id="GO:0003678">
    <property type="term" value="F:DNA helicase activity"/>
    <property type="evidence" value="ECO:0007669"/>
    <property type="project" value="TreeGrafter"/>
</dbReference>
<feature type="region of interest" description="Disordered" evidence="9">
    <location>
        <begin position="509"/>
        <end position="587"/>
    </location>
</feature>
<dbReference type="GO" id="GO:0016787">
    <property type="term" value="F:hydrolase activity"/>
    <property type="evidence" value="ECO:0007669"/>
    <property type="project" value="UniProtKB-KW"/>
</dbReference>
<dbReference type="Proteomes" id="UP000595895">
    <property type="component" value="Chromosome"/>
</dbReference>
<reference evidence="12 13" key="1">
    <citation type="submission" date="2020-12" db="EMBL/GenBank/DDBJ databases">
        <authorList>
            <person name="Zhou J."/>
        </authorList>
    </citation>
    <scope>NUCLEOTIDE SEQUENCE [LARGE SCALE GENOMIC DNA]</scope>
    <source>
        <strain evidence="12 13">CCUG 61299</strain>
    </source>
</reference>
<feature type="domain" description="Helicase C-terminal" evidence="11">
    <location>
        <begin position="554"/>
        <end position="717"/>
    </location>
</feature>
<keyword evidence="4 12" id="KW-0347">Helicase</keyword>
<evidence type="ECO:0000259" key="10">
    <source>
        <dbReference type="PROSITE" id="PS51192"/>
    </source>
</evidence>
<dbReference type="CDD" id="cd04488">
    <property type="entry name" value="RecG_wedge_OBF"/>
    <property type="match status" value="1"/>
</dbReference>
<dbReference type="InterPro" id="IPR033454">
    <property type="entry name" value="RecG_wedge"/>
</dbReference>